<protein>
    <recommendedName>
        <fullName evidence="3">N-acetylglucosamine-6-phosphate deacetylase</fullName>
        <ecNumber evidence="2">3.5.1.25</ecNumber>
    </recommendedName>
</protein>
<evidence type="ECO:0000256" key="7">
    <source>
        <dbReference type="ARBA" id="ARBA00047647"/>
    </source>
</evidence>
<dbReference type="PIRSF" id="PIRSF038994">
    <property type="entry name" value="NagA"/>
    <property type="match status" value="1"/>
</dbReference>
<feature type="binding site" evidence="11">
    <location>
        <position position="228"/>
    </location>
    <ligand>
        <name>substrate</name>
    </ligand>
</feature>
<dbReference type="AlphaFoldDB" id="A0A2A6DZG6"/>
<evidence type="ECO:0000256" key="3">
    <source>
        <dbReference type="ARBA" id="ARBA00018029"/>
    </source>
</evidence>
<evidence type="ECO:0000256" key="9">
    <source>
        <dbReference type="PIRNR" id="PIRNR038994"/>
    </source>
</evidence>
<dbReference type="Gene3D" id="2.30.40.10">
    <property type="entry name" value="Urease, subunit C, domain 1"/>
    <property type="match status" value="1"/>
</dbReference>
<comment type="similarity">
    <text evidence="1 9">Belongs to the metallo-dependent hydrolases superfamily. NagA family.</text>
</comment>
<comment type="cofactor">
    <cofactor evidence="12">
        <name>a divalent metal cation</name>
        <dbReference type="ChEBI" id="CHEBI:60240"/>
    </cofactor>
    <text evidence="12">Binds 1 divalent metal cation per subunit.</text>
</comment>
<name>A0A2A6DZG6_9BACL</name>
<dbReference type="SUPFAM" id="SSF51556">
    <property type="entry name" value="Metallo-dependent hydrolases"/>
    <property type="match status" value="1"/>
</dbReference>
<keyword evidence="4 12" id="KW-0479">Metal-binding</keyword>
<accession>A0A2A6DZG6</accession>
<evidence type="ECO:0000256" key="12">
    <source>
        <dbReference type="PIRSR" id="PIRSR038994-3"/>
    </source>
</evidence>
<feature type="binding site" evidence="12">
    <location>
        <position position="217"/>
    </location>
    <ligand>
        <name>Zn(2+)</name>
        <dbReference type="ChEBI" id="CHEBI:29105"/>
    </ligand>
</feature>
<dbReference type="EMBL" id="MOXJ01000019">
    <property type="protein sequence ID" value="PDO10154.1"/>
    <property type="molecule type" value="Genomic_DNA"/>
</dbReference>
<reference evidence="14 15" key="1">
    <citation type="submission" date="2016-12" db="EMBL/GenBank/DDBJ databases">
        <title>Candidatus Reconcilibacillus cellulovorans genome.</title>
        <authorList>
            <person name="Kolinko S."/>
            <person name="Wu Y.-W."/>
            <person name="Tachea F."/>
            <person name="Denzel E."/>
            <person name="Hiras J."/>
            <person name="Baecker N."/>
            <person name="Chan L.J."/>
            <person name="Eichorst S.A."/>
            <person name="Frey D."/>
            <person name="Adams P.D."/>
            <person name="Pray T."/>
            <person name="Tanjore D."/>
            <person name="Petzold C.J."/>
            <person name="Gladden J.M."/>
            <person name="Simmons B.A."/>
            <person name="Singer S.W."/>
        </authorList>
    </citation>
    <scope>NUCLEOTIDE SEQUENCE [LARGE SCALE GENOMIC DNA]</scope>
    <source>
        <strain evidence="14">JTherm</strain>
    </source>
</reference>
<feature type="binding site" evidence="11">
    <location>
        <position position="252"/>
    </location>
    <ligand>
        <name>substrate</name>
    </ligand>
</feature>
<evidence type="ECO:0000313" key="15">
    <source>
        <dbReference type="Proteomes" id="UP000243688"/>
    </source>
</evidence>
<dbReference type="Proteomes" id="UP000243688">
    <property type="component" value="Unassembled WGS sequence"/>
</dbReference>
<dbReference type="InterPro" id="IPR003764">
    <property type="entry name" value="GlcNAc_6-P_deAcase"/>
</dbReference>
<dbReference type="Pfam" id="PF01979">
    <property type="entry name" value="Amidohydro_1"/>
    <property type="match status" value="1"/>
</dbReference>
<gene>
    <name evidence="14" type="ORF">BLM47_08910</name>
</gene>
<dbReference type="GO" id="GO:0006046">
    <property type="term" value="P:N-acetylglucosamine catabolic process"/>
    <property type="evidence" value="ECO:0007669"/>
    <property type="project" value="TreeGrafter"/>
</dbReference>
<dbReference type="Gene3D" id="3.20.20.140">
    <property type="entry name" value="Metal-dependent hydrolases"/>
    <property type="match status" value="1"/>
</dbReference>
<feature type="binding site" evidence="11">
    <location>
        <begin position="307"/>
        <end position="309"/>
    </location>
    <ligand>
        <name>substrate</name>
    </ligand>
</feature>
<feature type="binding site" evidence="11">
    <location>
        <position position="141"/>
    </location>
    <ligand>
        <name>substrate</name>
    </ligand>
</feature>
<dbReference type="InterPro" id="IPR011059">
    <property type="entry name" value="Metal-dep_hydrolase_composite"/>
</dbReference>
<evidence type="ECO:0000256" key="10">
    <source>
        <dbReference type="PIRSR" id="PIRSR038994-1"/>
    </source>
</evidence>
<keyword evidence="6 9" id="KW-0119">Carbohydrate metabolism</keyword>
<dbReference type="PANTHER" id="PTHR11113">
    <property type="entry name" value="N-ACETYLGLUCOSAMINE-6-PHOSPHATE DEACETYLASE"/>
    <property type="match status" value="1"/>
</dbReference>
<sequence>MATGDGTLPFDGVIGIENGRIAEVRVGRETAPKPAGDGRSGPTVVDVGDRWIVPGFVDLHVHGGAGADVMDGDPEALAVMCRHHLRHGTTSLLLTTMTAPDDRIERALQAAAAFRRGHEWGTLALGVHLEGPFISPRWPGAQHPAHIRPADADRVRRWARIEPGLVRMLTLAPETEGARETVLEAVRHGIVVACGHTDATYEQVRKAIGWGVRHAVHCYNAMRPFRHRDPGTLGAVLLSTELTTELILDGHHLHPAAARLALGCKRDRVCLVTDAIRASGMPDGEYELGGLTLTVKDGVARTADGQLAGSTLTMDRALGYLVRELGVPLHEAVRHATRIPADVIGAYRKGRIAPGADADLVVLEPDAVRVERVMVGGRWAD</sequence>
<feature type="active site" description="Proton donor/acceptor" evidence="10">
    <location>
        <position position="274"/>
    </location>
</feature>
<evidence type="ECO:0000256" key="2">
    <source>
        <dbReference type="ARBA" id="ARBA00011899"/>
    </source>
</evidence>
<dbReference type="FunFam" id="3.20.20.140:FF:000004">
    <property type="entry name" value="N-acetylglucosamine-6-phosphate deacetylase"/>
    <property type="match status" value="1"/>
</dbReference>
<feature type="binding site" evidence="11">
    <location>
        <begin position="220"/>
        <end position="221"/>
    </location>
    <ligand>
        <name>substrate</name>
    </ligand>
</feature>
<dbReference type="CDD" id="cd00854">
    <property type="entry name" value="NagA"/>
    <property type="match status" value="1"/>
</dbReference>
<comment type="pathway">
    <text evidence="8">Amino-sugar metabolism; N-acetylneuraminate degradation; D-fructose 6-phosphate from N-acetylneuraminate: step 4/5.</text>
</comment>
<evidence type="ECO:0000256" key="1">
    <source>
        <dbReference type="ARBA" id="ARBA00010716"/>
    </source>
</evidence>
<evidence type="ECO:0000256" key="5">
    <source>
        <dbReference type="ARBA" id="ARBA00022801"/>
    </source>
</evidence>
<feature type="domain" description="Amidohydrolase-related" evidence="13">
    <location>
        <begin position="51"/>
        <end position="379"/>
    </location>
</feature>
<evidence type="ECO:0000256" key="4">
    <source>
        <dbReference type="ARBA" id="ARBA00022723"/>
    </source>
</evidence>
<dbReference type="SUPFAM" id="SSF51338">
    <property type="entry name" value="Composite domain of metallo-dependent hydrolases"/>
    <property type="match status" value="1"/>
</dbReference>
<dbReference type="PANTHER" id="PTHR11113:SF14">
    <property type="entry name" value="N-ACETYLGLUCOSAMINE-6-PHOSPHATE DEACETYLASE"/>
    <property type="match status" value="1"/>
</dbReference>
<feature type="binding site" evidence="12">
    <location>
        <position position="196"/>
    </location>
    <ligand>
        <name>Zn(2+)</name>
        <dbReference type="ChEBI" id="CHEBI:29105"/>
    </ligand>
</feature>
<comment type="catalytic activity">
    <reaction evidence="7">
        <text>N-acetyl-D-glucosamine 6-phosphate + H2O = D-glucosamine 6-phosphate + acetate</text>
        <dbReference type="Rhea" id="RHEA:22936"/>
        <dbReference type="ChEBI" id="CHEBI:15377"/>
        <dbReference type="ChEBI" id="CHEBI:30089"/>
        <dbReference type="ChEBI" id="CHEBI:57513"/>
        <dbReference type="ChEBI" id="CHEBI:58725"/>
        <dbReference type="EC" id="3.5.1.25"/>
    </reaction>
</comment>
<dbReference type="NCBIfam" id="TIGR00221">
    <property type="entry name" value="nagA"/>
    <property type="match status" value="1"/>
</dbReference>
<evidence type="ECO:0000313" key="14">
    <source>
        <dbReference type="EMBL" id="PDO10154.1"/>
    </source>
</evidence>
<evidence type="ECO:0000256" key="8">
    <source>
        <dbReference type="ARBA" id="ARBA00060590"/>
    </source>
</evidence>
<dbReference type="GO" id="GO:0046872">
    <property type="term" value="F:metal ion binding"/>
    <property type="evidence" value="ECO:0007669"/>
    <property type="project" value="UniProtKB-KW"/>
</dbReference>
<dbReference type="EC" id="3.5.1.25" evidence="2"/>
<feature type="binding site" evidence="12">
    <location>
        <position position="130"/>
    </location>
    <ligand>
        <name>Zn(2+)</name>
        <dbReference type="ChEBI" id="CHEBI:29105"/>
    </ligand>
</feature>
<dbReference type="InterPro" id="IPR032466">
    <property type="entry name" value="Metal_Hydrolase"/>
</dbReference>
<evidence type="ECO:0000256" key="11">
    <source>
        <dbReference type="PIRSR" id="PIRSR038994-2"/>
    </source>
</evidence>
<organism evidence="14 15">
    <name type="scientific">Candidatus Reconcilbacillus cellulovorans</name>
    <dbReference type="NCBI Taxonomy" id="1906605"/>
    <lineage>
        <taxon>Bacteria</taxon>
        <taxon>Bacillati</taxon>
        <taxon>Bacillota</taxon>
        <taxon>Bacilli</taxon>
        <taxon>Bacillales</taxon>
        <taxon>Paenibacillaceae</taxon>
        <taxon>Candidatus Reconcilbacillus</taxon>
    </lineage>
</organism>
<dbReference type="GO" id="GO:0008448">
    <property type="term" value="F:N-acetylglucosamine-6-phosphate deacetylase activity"/>
    <property type="evidence" value="ECO:0007669"/>
    <property type="project" value="UniProtKB-EC"/>
</dbReference>
<dbReference type="InterPro" id="IPR006680">
    <property type="entry name" value="Amidohydro-rel"/>
</dbReference>
<keyword evidence="5 9" id="KW-0378">Hydrolase</keyword>
<evidence type="ECO:0000259" key="13">
    <source>
        <dbReference type="Pfam" id="PF01979"/>
    </source>
</evidence>
<proteinExistence type="inferred from homology"/>
<comment type="caution">
    <text evidence="14">The sequence shown here is derived from an EMBL/GenBank/DDBJ whole genome shotgun (WGS) entry which is preliminary data.</text>
</comment>
<evidence type="ECO:0000256" key="6">
    <source>
        <dbReference type="ARBA" id="ARBA00023277"/>
    </source>
</evidence>